<dbReference type="Proteomes" id="UP001189429">
    <property type="component" value="Unassembled WGS sequence"/>
</dbReference>
<evidence type="ECO:0000256" key="2">
    <source>
        <dbReference type="SAM" id="SignalP"/>
    </source>
</evidence>
<gene>
    <name evidence="3" type="ORF">PCOR1329_LOCUS10391</name>
</gene>
<evidence type="ECO:0000313" key="4">
    <source>
        <dbReference type="Proteomes" id="UP001189429"/>
    </source>
</evidence>
<keyword evidence="2" id="KW-0732">Signal</keyword>
<reference evidence="3" key="1">
    <citation type="submission" date="2023-10" db="EMBL/GenBank/DDBJ databases">
        <authorList>
            <person name="Chen Y."/>
            <person name="Shah S."/>
            <person name="Dougan E. K."/>
            <person name="Thang M."/>
            <person name="Chan C."/>
        </authorList>
    </citation>
    <scope>NUCLEOTIDE SEQUENCE [LARGE SCALE GENOMIC DNA]</scope>
</reference>
<accession>A0ABN9QE55</accession>
<keyword evidence="4" id="KW-1185">Reference proteome</keyword>
<evidence type="ECO:0008006" key="5">
    <source>
        <dbReference type="Google" id="ProtNLM"/>
    </source>
</evidence>
<name>A0ABN9QE55_9DINO</name>
<evidence type="ECO:0000313" key="3">
    <source>
        <dbReference type="EMBL" id="CAK0803087.1"/>
    </source>
</evidence>
<proteinExistence type="predicted"/>
<sequence>MARSASLLLACGVAVCTALLVGSIALSFVGASPAPAGLRAGQRFPSVEMRFFGGEPVTTTPPPPAGFSLGGVSESTYVISMTILFFGSDDDEIGMDTLVGEYAEKGVNHNRMKVYQKTDQIEGHENMSVFLYYWDSRDGDHLAGWWFGDQVGGTQVWARSQSETPWRRRCRGGASPGTAPSRTT</sequence>
<evidence type="ECO:0000256" key="1">
    <source>
        <dbReference type="SAM" id="MobiDB-lite"/>
    </source>
</evidence>
<feature type="region of interest" description="Disordered" evidence="1">
    <location>
        <begin position="162"/>
        <end position="184"/>
    </location>
</feature>
<organism evidence="3 4">
    <name type="scientific">Prorocentrum cordatum</name>
    <dbReference type="NCBI Taxonomy" id="2364126"/>
    <lineage>
        <taxon>Eukaryota</taxon>
        <taxon>Sar</taxon>
        <taxon>Alveolata</taxon>
        <taxon>Dinophyceae</taxon>
        <taxon>Prorocentrales</taxon>
        <taxon>Prorocentraceae</taxon>
        <taxon>Prorocentrum</taxon>
    </lineage>
</organism>
<feature type="chain" id="PRO_5047003287" description="Subtilisin" evidence="2">
    <location>
        <begin position="19"/>
        <end position="184"/>
    </location>
</feature>
<dbReference type="EMBL" id="CAUYUJ010002947">
    <property type="protein sequence ID" value="CAK0803087.1"/>
    <property type="molecule type" value="Genomic_DNA"/>
</dbReference>
<comment type="caution">
    <text evidence="3">The sequence shown here is derived from an EMBL/GenBank/DDBJ whole genome shotgun (WGS) entry which is preliminary data.</text>
</comment>
<feature type="signal peptide" evidence="2">
    <location>
        <begin position="1"/>
        <end position="18"/>
    </location>
</feature>
<protein>
    <recommendedName>
        <fullName evidence="5">Subtilisin</fullName>
    </recommendedName>
</protein>